<evidence type="ECO:0000313" key="2">
    <source>
        <dbReference type="EMBL" id="KAB1279735.1"/>
    </source>
</evidence>
<protein>
    <submittedName>
        <fullName evidence="2">Tricarboxylate transport protein</fullName>
    </submittedName>
</protein>
<dbReference type="AlphaFoldDB" id="A0A5N4E8N5"/>
<feature type="region of interest" description="Disordered" evidence="1">
    <location>
        <begin position="1"/>
        <end position="52"/>
    </location>
</feature>
<accession>A0A5N4E8N5</accession>
<reference evidence="2 3" key="1">
    <citation type="journal article" date="2019" name="Mol. Ecol. Resour.">
        <title>Improving Illumina assemblies with Hi-C and long reads: an example with the North African dromedary.</title>
        <authorList>
            <person name="Elbers J.P."/>
            <person name="Rogers M.F."/>
            <person name="Perelman P.L."/>
            <person name="Proskuryakova A.A."/>
            <person name="Serdyukova N.A."/>
            <person name="Johnson W.E."/>
            <person name="Horin P."/>
            <person name="Corander J."/>
            <person name="Murphy D."/>
            <person name="Burger P.A."/>
        </authorList>
    </citation>
    <scope>NUCLEOTIDE SEQUENCE [LARGE SCALE GENOMIC DNA]</scope>
    <source>
        <strain evidence="2">Drom800</strain>
        <tissue evidence="2">Blood</tissue>
    </source>
</reference>
<dbReference type="Proteomes" id="UP000299084">
    <property type="component" value="Unassembled WGS sequence"/>
</dbReference>
<name>A0A5N4E8N5_CAMDR</name>
<keyword evidence="3" id="KW-1185">Reference proteome</keyword>
<evidence type="ECO:0000313" key="3">
    <source>
        <dbReference type="Proteomes" id="UP000299084"/>
    </source>
</evidence>
<sequence length="280" mass="29717">MFFKRSLWRGSPCASPLHASPGQRGGREEGRGDLLGLPASEASPSPGTGSLLPAARLESAQQNCIPFPTGYVDRAGAAGRGPRRGDGVWHASRSPGALALRRGLGSSPYGSSSEVALGSGLVQTRLDGTQAAVWPGCPRGRGRGGHAPTETAQAKFIHKQTSPKPQYGGFLHGVRNIRPTGPSTSHHAMRFFGRTLLRNWYRGSIAKEPLKPLITGRSRYRDGSQCLRERCSAPVLSSVPGTGGTTRTREAEAKWEAGGTAAGHTVTEEHLSDTENLHAW</sequence>
<comment type="caution">
    <text evidence="2">The sequence shown here is derived from an EMBL/GenBank/DDBJ whole genome shotgun (WGS) entry which is preliminary data.</text>
</comment>
<dbReference type="EMBL" id="JWIN03000004">
    <property type="protein sequence ID" value="KAB1279735.1"/>
    <property type="molecule type" value="Genomic_DNA"/>
</dbReference>
<proteinExistence type="predicted"/>
<organism evidence="2 3">
    <name type="scientific">Camelus dromedarius</name>
    <name type="common">Dromedary</name>
    <name type="synonym">Arabian camel</name>
    <dbReference type="NCBI Taxonomy" id="9838"/>
    <lineage>
        <taxon>Eukaryota</taxon>
        <taxon>Metazoa</taxon>
        <taxon>Chordata</taxon>
        <taxon>Craniata</taxon>
        <taxon>Vertebrata</taxon>
        <taxon>Euteleostomi</taxon>
        <taxon>Mammalia</taxon>
        <taxon>Eutheria</taxon>
        <taxon>Laurasiatheria</taxon>
        <taxon>Artiodactyla</taxon>
        <taxon>Tylopoda</taxon>
        <taxon>Camelidae</taxon>
        <taxon>Camelus</taxon>
    </lineage>
</organism>
<gene>
    <name evidence="2" type="ORF">Cadr_000016027</name>
</gene>
<evidence type="ECO:0000256" key="1">
    <source>
        <dbReference type="SAM" id="MobiDB-lite"/>
    </source>
</evidence>